<organism evidence="3 4">
    <name type="scientific">Maliponia aquimaris</name>
    <dbReference type="NCBI Taxonomy" id="1673631"/>
    <lineage>
        <taxon>Bacteria</taxon>
        <taxon>Pseudomonadati</taxon>
        <taxon>Pseudomonadota</taxon>
        <taxon>Alphaproteobacteria</taxon>
        <taxon>Rhodobacterales</taxon>
        <taxon>Paracoccaceae</taxon>
        <taxon>Maliponia</taxon>
    </lineage>
</organism>
<protein>
    <submittedName>
        <fullName evidence="3">DnaJ domain protein</fullName>
    </submittedName>
</protein>
<dbReference type="InterPro" id="IPR036869">
    <property type="entry name" value="J_dom_sf"/>
</dbReference>
<proteinExistence type="predicted"/>
<feature type="domain" description="J" evidence="2">
    <location>
        <begin position="8"/>
        <end position="77"/>
    </location>
</feature>
<evidence type="ECO:0000259" key="2">
    <source>
        <dbReference type="PROSITE" id="PS50076"/>
    </source>
</evidence>
<feature type="compositionally biased region" description="Basic and acidic residues" evidence="1">
    <location>
        <begin position="106"/>
        <end position="118"/>
    </location>
</feature>
<dbReference type="Pfam" id="PF00226">
    <property type="entry name" value="DnaJ"/>
    <property type="match status" value="1"/>
</dbReference>
<evidence type="ECO:0000313" key="3">
    <source>
        <dbReference type="EMBL" id="SMX40275.1"/>
    </source>
</evidence>
<evidence type="ECO:0000256" key="1">
    <source>
        <dbReference type="SAM" id="MobiDB-lite"/>
    </source>
</evidence>
<gene>
    <name evidence="3" type="ORF">MAA8898_02095</name>
</gene>
<dbReference type="EMBL" id="FXYF01000005">
    <property type="protein sequence ID" value="SMX40275.1"/>
    <property type="molecule type" value="Genomic_DNA"/>
</dbReference>
<accession>A0A238KBT9</accession>
<feature type="compositionally biased region" description="Basic and acidic residues" evidence="1">
    <location>
        <begin position="68"/>
        <end position="78"/>
    </location>
</feature>
<dbReference type="Gene3D" id="1.10.287.110">
    <property type="entry name" value="DnaJ domain"/>
    <property type="match status" value="1"/>
</dbReference>
<name>A0A238KBT9_9RHOB</name>
<sequence length="172" mass="19108">MSRIAPQSAFDILGVTPSDDFATIRRTWIRLVKENHPDVVGGDIEELTRKLARLNDAYDSLRWHSPDKVRIREQEASRQAHGGEPQSDDPQPRRAEPGRHPQRSGATERREAFERHPSDPPSAAQAPSGATARRGCVWSCLDAADATALYIALRGICTSDPWPPGPRRQVCL</sequence>
<dbReference type="InterPro" id="IPR001623">
    <property type="entry name" value="DnaJ_domain"/>
</dbReference>
<dbReference type="PROSITE" id="PS50076">
    <property type="entry name" value="DNAJ_2"/>
    <property type="match status" value="1"/>
</dbReference>
<dbReference type="Proteomes" id="UP000207598">
    <property type="component" value="Unassembled WGS sequence"/>
</dbReference>
<feature type="region of interest" description="Disordered" evidence="1">
    <location>
        <begin position="68"/>
        <end position="130"/>
    </location>
</feature>
<reference evidence="3 4" key="1">
    <citation type="submission" date="2017-05" db="EMBL/GenBank/DDBJ databases">
        <authorList>
            <person name="Song R."/>
            <person name="Chenine A.L."/>
            <person name="Ruprecht R.M."/>
        </authorList>
    </citation>
    <scope>NUCLEOTIDE SEQUENCE [LARGE SCALE GENOMIC DNA]</scope>
    <source>
        <strain evidence="3 4">CECT 8898</strain>
    </source>
</reference>
<feature type="compositionally biased region" description="Basic and acidic residues" evidence="1">
    <location>
        <begin position="90"/>
        <end position="99"/>
    </location>
</feature>
<evidence type="ECO:0000313" key="4">
    <source>
        <dbReference type="Proteomes" id="UP000207598"/>
    </source>
</evidence>
<feature type="compositionally biased region" description="Low complexity" evidence="1">
    <location>
        <begin position="121"/>
        <end position="130"/>
    </location>
</feature>
<dbReference type="OrthoDB" id="9786294at2"/>
<dbReference type="SMART" id="SM00271">
    <property type="entry name" value="DnaJ"/>
    <property type="match status" value="1"/>
</dbReference>
<dbReference type="SUPFAM" id="SSF46565">
    <property type="entry name" value="Chaperone J-domain"/>
    <property type="match status" value="1"/>
</dbReference>
<keyword evidence="4" id="KW-1185">Reference proteome</keyword>
<dbReference type="RefSeq" id="WP_094020932.1">
    <property type="nucleotide sequence ID" value="NZ_FXYF01000005.1"/>
</dbReference>
<dbReference type="CDD" id="cd06257">
    <property type="entry name" value="DnaJ"/>
    <property type="match status" value="1"/>
</dbReference>
<dbReference type="AlphaFoldDB" id="A0A238KBT9"/>